<evidence type="ECO:0000256" key="1">
    <source>
        <dbReference type="ARBA" id="ARBA00022603"/>
    </source>
</evidence>
<dbReference type="Gene3D" id="3.20.20.330">
    <property type="entry name" value="Homocysteine-binding-like domain"/>
    <property type="match status" value="1"/>
</dbReference>
<dbReference type="EMBL" id="JABFBC010000001">
    <property type="protein sequence ID" value="NNU80720.1"/>
    <property type="molecule type" value="Genomic_DNA"/>
</dbReference>
<gene>
    <name evidence="5" type="ORF">HMH01_09755</name>
</gene>
<sequence length="319" mass="34056">MKTENTRVAALRDGTRPFLVDSGLETWMSFVEGFDLPLFGAFHLLGQDKGRTALRAWFLRHIRIAQAHGTGFVLDTVTWRASQGWGHQLGLTRYDVALINIEAARFAATLRHEMETPDCPMPINGVIGPRGDGYILDAALTPEDALAYHRHQAEALRAGGVDMLSAITMTHTGEAIGIALAAAELGLPCVISFTVETDGRLPSGETLADAIAATDAATGAGPLFYMVNCAHPSHFRGVLSGDWLHRIGGIRANASCRSHAELEASETLDAGDPLALAEDYAALDRVLPNLRLRGGCCGTDHRHIEAIAARHAGGHADAA</sequence>
<evidence type="ECO:0000313" key="6">
    <source>
        <dbReference type="Proteomes" id="UP000572377"/>
    </source>
</evidence>
<dbReference type="PANTHER" id="PTHR11103:SF18">
    <property type="entry name" value="SLR1189 PROTEIN"/>
    <property type="match status" value="1"/>
</dbReference>
<keyword evidence="1 3" id="KW-0489">Methyltransferase</keyword>
<evidence type="ECO:0000256" key="2">
    <source>
        <dbReference type="ARBA" id="ARBA00022679"/>
    </source>
</evidence>
<keyword evidence="6" id="KW-1185">Reference proteome</keyword>
<keyword evidence="3" id="KW-0479">Metal-binding</keyword>
<evidence type="ECO:0000256" key="3">
    <source>
        <dbReference type="PROSITE-ProRule" id="PRU00333"/>
    </source>
</evidence>
<dbReference type="PROSITE" id="PS50970">
    <property type="entry name" value="HCY"/>
    <property type="match status" value="1"/>
</dbReference>
<dbReference type="AlphaFoldDB" id="A0A849L3B9"/>
<accession>A0A849L3B9</accession>
<dbReference type="Pfam" id="PF02574">
    <property type="entry name" value="S-methyl_trans"/>
    <property type="match status" value="1"/>
</dbReference>
<dbReference type="GO" id="GO:0032259">
    <property type="term" value="P:methylation"/>
    <property type="evidence" value="ECO:0007669"/>
    <property type="project" value="UniProtKB-KW"/>
</dbReference>
<name>A0A849L3B9_9RHOB</name>
<dbReference type="SUPFAM" id="SSF82282">
    <property type="entry name" value="Homocysteine S-methyltransferase"/>
    <property type="match status" value="1"/>
</dbReference>
<protein>
    <submittedName>
        <fullName evidence="5">Homocysteine S-methyltransferase</fullName>
    </submittedName>
</protein>
<proteinExistence type="predicted"/>
<keyword evidence="3" id="KW-0862">Zinc</keyword>
<dbReference type="InterPro" id="IPR036589">
    <property type="entry name" value="HCY_dom_sf"/>
</dbReference>
<dbReference type="GO" id="GO:0008168">
    <property type="term" value="F:methyltransferase activity"/>
    <property type="evidence" value="ECO:0007669"/>
    <property type="project" value="UniProtKB-UniRule"/>
</dbReference>
<dbReference type="Proteomes" id="UP000572377">
    <property type="component" value="Unassembled WGS sequence"/>
</dbReference>
<feature type="domain" description="Hcy-binding" evidence="4">
    <location>
        <begin position="6"/>
        <end position="311"/>
    </location>
</feature>
<dbReference type="GO" id="GO:0046872">
    <property type="term" value="F:metal ion binding"/>
    <property type="evidence" value="ECO:0007669"/>
    <property type="project" value="UniProtKB-KW"/>
</dbReference>
<feature type="binding site" evidence="3">
    <location>
        <position position="297"/>
    </location>
    <ligand>
        <name>Zn(2+)</name>
        <dbReference type="ChEBI" id="CHEBI:29105"/>
    </ligand>
</feature>
<feature type="binding site" evidence="3">
    <location>
        <position position="229"/>
    </location>
    <ligand>
        <name>Zn(2+)</name>
        <dbReference type="ChEBI" id="CHEBI:29105"/>
    </ligand>
</feature>
<evidence type="ECO:0000259" key="4">
    <source>
        <dbReference type="PROSITE" id="PS50970"/>
    </source>
</evidence>
<evidence type="ECO:0000313" key="5">
    <source>
        <dbReference type="EMBL" id="NNU80720.1"/>
    </source>
</evidence>
<dbReference type="InterPro" id="IPR003726">
    <property type="entry name" value="HCY_dom"/>
</dbReference>
<dbReference type="PANTHER" id="PTHR11103">
    <property type="entry name" value="SLR1189 PROTEIN"/>
    <property type="match status" value="1"/>
</dbReference>
<comment type="cofactor">
    <cofactor evidence="3">
        <name>Zn(2+)</name>
        <dbReference type="ChEBI" id="CHEBI:29105"/>
    </cofactor>
</comment>
<feature type="binding site" evidence="3">
    <location>
        <position position="296"/>
    </location>
    <ligand>
        <name>Zn(2+)</name>
        <dbReference type="ChEBI" id="CHEBI:29105"/>
    </ligand>
</feature>
<keyword evidence="2 3" id="KW-0808">Transferase</keyword>
<organism evidence="5 6">
    <name type="scientific">Halovulum dunhuangense</name>
    <dbReference type="NCBI Taxonomy" id="1505036"/>
    <lineage>
        <taxon>Bacteria</taxon>
        <taxon>Pseudomonadati</taxon>
        <taxon>Pseudomonadota</taxon>
        <taxon>Alphaproteobacteria</taxon>
        <taxon>Rhodobacterales</taxon>
        <taxon>Paracoccaceae</taxon>
        <taxon>Halovulum</taxon>
    </lineage>
</organism>
<comment type="caution">
    <text evidence="5">The sequence shown here is derived from an EMBL/GenBank/DDBJ whole genome shotgun (WGS) entry which is preliminary data.</text>
</comment>
<reference evidence="5 6" key="1">
    <citation type="submission" date="2020-05" db="EMBL/GenBank/DDBJ databases">
        <title>Gimesia benthica sp. nov., a novel planctomycete isolated from a deep-sea water sample of the Northwest Indian Ocean.</title>
        <authorList>
            <person name="Wang J."/>
            <person name="Ruan C."/>
            <person name="Song L."/>
            <person name="Zhu Y."/>
            <person name="Li A."/>
            <person name="Zheng X."/>
            <person name="Wang L."/>
            <person name="Lu Z."/>
            <person name="Huang Y."/>
            <person name="Du W."/>
            <person name="Zhou Y."/>
            <person name="Huang L."/>
            <person name="Dai X."/>
        </authorList>
    </citation>
    <scope>NUCLEOTIDE SEQUENCE [LARGE SCALE GENOMIC DNA]</scope>
    <source>
        <strain evidence="5 6">YYQ-30</strain>
    </source>
</reference>
<dbReference type="RefSeq" id="WP_171324739.1">
    <property type="nucleotide sequence ID" value="NZ_JABFBC010000001.1"/>
</dbReference>